<evidence type="ECO:0000256" key="1">
    <source>
        <dbReference type="SAM" id="MobiDB-lite"/>
    </source>
</evidence>
<reference evidence="2 3" key="1">
    <citation type="journal article" date="2024" name="Front Chem Biol">
        <title>Unveiling the potential of Daldinia eschscholtzii MFLUCC 19-0629 through bioactivity and bioinformatics studies for enhanced sustainable agriculture production.</title>
        <authorList>
            <person name="Brooks S."/>
            <person name="Weaver J.A."/>
            <person name="Klomchit A."/>
            <person name="Alharthi S.A."/>
            <person name="Onlamun T."/>
            <person name="Nurani R."/>
            <person name="Vong T.K."/>
            <person name="Alberti F."/>
            <person name="Greco C."/>
        </authorList>
    </citation>
    <scope>NUCLEOTIDE SEQUENCE [LARGE SCALE GENOMIC DNA]</scope>
    <source>
        <strain evidence="2">MFLUCC 19-0629</strain>
    </source>
</reference>
<feature type="region of interest" description="Disordered" evidence="1">
    <location>
        <begin position="21"/>
        <end position="51"/>
    </location>
</feature>
<organism evidence="2 3">
    <name type="scientific">Daldinia eschscholtzii</name>
    <dbReference type="NCBI Taxonomy" id="292717"/>
    <lineage>
        <taxon>Eukaryota</taxon>
        <taxon>Fungi</taxon>
        <taxon>Dikarya</taxon>
        <taxon>Ascomycota</taxon>
        <taxon>Pezizomycotina</taxon>
        <taxon>Sordariomycetes</taxon>
        <taxon>Xylariomycetidae</taxon>
        <taxon>Xylariales</taxon>
        <taxon>Hypoxylaceae</taxon>
        <taxon>Daldinia</taxon>
    </lineage>
</organism>
<evidence type="ECO:0000313" key="3">
    <source>
        <dbReference type="Proteomes" id="UP001369815"/>
    </source>
</evidence>
<name>A0AAX6MSK4_9PEZI</name>
<comment type="caution">
    <text evidence="2">The sequence shown here is derived from an EMBL/GenBank/DDBJ whole genome shotgun (WGS) entry which is preliminary data.</text>
</comment>
<dbReference type="AlphaFoldDB" id="A0AAX6MSK4"/>
<proteinExistence type="predicted"/>
<feature type="compositionally biased region" description="Polar residues" evidence="1">
    <location>
        <begin position="26"/>
        <end position="39"/>
    </location>
</feature>
<accession>A0AAX6MSK4</accession>
<protein>
    <submittedName>
        <fullName evidence="2">Uncharacterized protein</fullName>
    </submittedName>
</protein>
<dbReference type="EMBL" id="JBANMG010000003">
    <property type="protein sequence ID" value="KAK6955161.1"/>
    <property type="molecule type" value="Genomic_DNA"/>
</dbReference>
<sequence length="458" mass="52428">MPLNTSAPSPGQQTMPLSRSLHVSVGQETSASGSSSVPVQQEMPPSNDPVQSEIVGSPPKMLLSGINLARVLDAIEHTFPFMQSIFDLDSYANSSSGAECARLREELRLRIAPQIDVLFDENADHMKKERVWKPIGDRLGFTNTNPHRFRRLIPHKHYSLHETVKSLLDKRRKASGRKPCQYEHGSSSWDQGFPSFEIKGSETPEGWFFGNKVNSALSYPLTTTRKEKIAIGETTKGLYHPLHGWLRHHVPGRIDSCPWRRPCHMDLEIDESSSSGSGPSSYSLSARAIRRPQNHEVHWPTRPGFEDVPLPDVRACAVCKIIFRANVLVGEVEMGFWRGRWNTSYREELPYIVRDMIDEDWERVNAVYKAEHDRNYHPADYLRYELPKVYEFSQYLSLDRANEMSARSVFDFITERVVEAGLRPTPAEPFDEKIVPGDEWPWQKTFGPRPFWEVQNSR</sequence>
<dbReference type="Proteomes" id="UP001369815">
    <property type="component" value="Unassembled WGS sequence"/>
</dbReference>
<evidence type="ECO:0000313" key="2">
    <source>
        <dbReference type="EMBL" id="KAK6955161.1"/>
    </source>
</evidence>
<gene>
    <name evidence="2" type="ORF">Daesc_002792</name>
</gene>
<keyword evidence="3" id="KW-1185">Reference proteome</keyword>